<evidence type="ECO:0000313" key="2">
    <source>
        <dbReference type="EMBL" id="MBD2565683.1"/>
    </source>
</evidence>
<keyword evidence="3" id="KW-1185">Reference proteome</keyword>
<protein>
    <submittedName>
        <fullName evidence="2">Uncharacterized protein</fullName>
    </submittedName>
</protein>
<evidence type="ECO:0000313" key="3">
    <source>
        <dbReference type="Proteomes" id="UP000604661"/>
    </source>
</evidence>
<dbReference type="RefSeq" id="WP_190901383.1">
    <property type="nucleotide sequence ID" value="NZ_JACJTE010000103.1"/>
</dbReference>
<proteinExistence type="predicted"/>
<organism evidence="2 3">
    <name type="scientific">Nostoc linckia FACHB-391</name>
    <dbReference type="NCBI Taxonomy" id="2692906"/>
    <lineage>
        <taxon>Bacteria</taxon>
        <taxon>Bacillati</taxon>
        <taxon>Cyanobacteriota</taxon>
        <taxon>Cyanophyceae</taxon>
        <taxon>Nostocales</taxon>
        <taxon>Nostocaceae</taxon>
        <taxon>Nostoc</taxon>
    </lineage>
</organism>
<gene>
    <name evidence="2" type="ORF">H6G95_35010</name>
</gene>
<feature type="coiled-coil region" evidence="1">
    <location>
        <begin position="33"/>
        <end position="67"/>
    </location>
</feature>
<comment type="caution">
    <text evidence="2">The sequence shown here is derived from an EMBL/GenBank/DDBJ whole genome shotgun (WGS) entry which is preliminary data.</text>
</comment>
<accession>A0ABR8F671</accession>
<name>A0ABR8F671_NOSLI</name>
<dbReference type="Proteomes" id="UP000604661">
    <property type="component" value="Unassembled WGS sequence"/>
</dbReference>
<evidence type="ECO:0000256" key="1">
    <source>
        <dbReference type="SAM" id="Coils"/>
    </source>
</evidence>
<dbReference type="EMBL" id="JACJTE010000103">
    <property type="protein sequence ID" value="MBD2565683.1"/>
    <property type="molecule type" value="Genomic_DNA"/>
</dbReference>
<keyword evidence="1" id="KW-0175">Coiled coil</keyword>
<sequence>MKELKSSSSRLVRLFKQSRENWKETALERQKKLRALEIKIRDLSLSRENWKKRAMKAEKELRIISTNSADAQKKGKKFPKK</sequence>
<reference evidence="2 3" key="1">
    <citation type="journal article" date="2020" name="ISME J.">
        <title>Comparative genomics reveals insights into cyanobacterial evolution and habitat adaptation.</title>
        <authorList>
            <person name="Chen M.Y."/>
            <person name="Teng W.K."/>
            <person name="Zhao L."/>
            <person name="Hu C.X."/>
            <person name="Zhou Y.K."/>
            <person name="Han B.P."/>
            <person name="Song L.R."/>
            <person name="Shu W.S."/>
        </authorList>
    </citation>
    <scope>NUCLEOTIDE SEQUENCE [LARGE SCALE GENOMIC DNA]</scope>
    <source>
        <strain evidence="2 3">FACHB-391</strain>
    </source>
</reference>